<name>A0AAW0VY54_CHEQU</name>
<feature type="domain" description="Chitin-binding type-2" evidence="6">
    <location>
        <begin position="78"/>
        <end position="141"/>
    </location>
</feature>
<dbReference type="Pfam" id="PF01607">
    <property type="entry name" value="CBM_14"/>
    <property type="match status" value="2"/>
</dbReference>
<reference evidence="7 8" key="1">
    <citation type="journal article" date="2024" name="BMC Genomics">
        <title>Genome assembly of redclaw crayfish (Cherax quadricarinatus) provides insights into its immune adaptation and hypoxia tolerance.</title>
        <authorList>
            <person name="Liu Z."/>
            <person name="Zheng J."/>
            <person name="Li H."/>
            <person name="Fang K."/>
            <person name="Wang S."/>
            <person name="He J."/>
            <person name="Zhou D."/>
            <person name="Weng S."/>
            <person name="Chi M."/>
            <person name="Gu Z."/>
            <person name="He J."/>
            <person name="Li F."/>
            <person name="Wang M."/>
        </authorList>
    </citation>
    <scope>NUCLEOTIDE SEQUENCE [LARGE SCALE GENOMIC DNA]</scope>
    <source>
        <strain evidence="7">ZL_2023a</strain>
    </source>
</reference>
<comment type="caution">
    <text evidence="7">The sequence shown here is derived from an EMBL/GenBank/DDBJ whole genome shotgun (WGS) entry which is preliminary data.</text>
</comment>
<sequence length="170" mass="18903">PSKYCPRRNGIFSDPDPAVCTRFYTCIKGLHTVTDCTSGLHFDEQTGICNWPEQVARSGCEEDKMAACTNNGAFCCTGERVINAAGVELPHPTYINPDDCQKFYVCLNGQTPQESSCSLGQVYNEQTTMCDFPENVPECKGWYKDHPEFAEYYYEDTNLGSDSGTEDTPA</sequence>
<dbReference type="InterPro" id="IPR036508">
    <property type="entry name" value="Chitin-bd_dom_sf"/>
</dbReference>
<organism evidence="7 8">
    <name type="scientific">Cherax quadricarinatus</name>
    <name type="common">Australian red claw crayfish</name>
    <dbReference type="NCBI Taxonomy" id="27406"/>
    <lineage>
        <taxon>Eukaryota</taxon>
        <taxon>Metazoa</taxon>
        <taxon>Ecdysozoa</taxon>
        <taxon>Arthropoda</taxon>
        <taxon>Crustacea</taxon>
        <taxon>Multicrustacea</taxon>
        <taxon>Malacostraca</taxon>
        <taxon>Eumalacostraca</taxon>
        <taxon>Eucarida</taxon>
        <taxon>Decapoda</taxon>
        <taxon>Pleocyemata</taxon>
        <taxon>Astacidea</taxon>
        <taxon>Parastacoidea</taxon>
        <taxon>Parastacidae</taxon>
        <taxon>Cherax</taxon>
    </lineage>
</organism>
<evidence type="ECO:0000256" key="1">
    <source>
        <dbReference type="ARBA" id="ARBA00022669"/>
    </source>
</evidence>
<evidence type="ECO:0000256" key="5">
    <source>
        <dbReference type="ARBA" id="ARBA00023180"/>
    </source>
</evidence>
<dbReference type="SMART" id="SM00494">
    <property type="entry name" value="ChtBD2"/>
    <property type="match status" value="2"/>
</dbReference>
<protein>
    <recommendedName>
        <fullName evidence="6">Chitin-binding type-2 domain-containing protein</fullName>
    </recommendedName>
</protein>
<feature type="non-terminal residue" evidence="7">
    <location>
        <position position="1"/>
    </location>
</feature>
<dbReference type="PANTHER" id="PTHR23301:SF110">
    <property type="entry name" value="LD43683P-RELATED"/>
    <property type="match status" value="1"/>
</dbReference>
<evidence type="ECO:0000259" key="6">
    <source>
        <dbReference type="PROSITE" id="PS50940"/>
    </source>
</evidence>
<evidence type="ECO:0000313" key="7">
    <source>
        <dbReference type="EMBL" id="KAK8722063.1"/>
    </source>
</evidence>
<dbReference type="InterPro" id="IPR051940">
    <property type="entry name" value="Chitin_bind-dev_reg"/>
</dbReference>
<keyword evidence="8" id="KW-1185">Reference proteome</keyword>
<keyword evidence="1" id="KW-0147">Chitin-binding</keyword>
<dbReference type="SUPFAM" id="SSF57625">
    <property type="entry name" value="Invertebrate chitin-binding proteins"/>
    <property type="match status" value="2"/>
</dbReference>
<dbReference type="GO" id="GO:0008061">
    <property type="term" value="F:chitin binding"/>
    <property type="evidence" value="ECO:0007669"/>
    <property type="project" value="UniProtKB-KW"/>
</dbReference>
<evidence type="ECO:0000256" key="3">
    <source>
        <dbReference type="ARBA" id="ARBA00022737"/>
    </source>
</evidence>
<evidence type="ECO:0000256" key="2">
    <source>
        <dbReference type="ARBA" id="ARBA00022729"/>
    </source>
</evidence>
<accession>A0AAW0VY54</accession>
<dbReference type="Proteomes" id="UP001445076">
    <property type="component" value="Unassembled WGS sequence"/>
</dbReference>
<keyword evidence="3" id="KW-0677">Repeat</keyword>
<dbReference type="GO" id="GO:0005576">
    <property type="term" value="C:extracellular region"/>
    <property type="evidence" value="ECO:0007669"/>
    <property type="project" value="InterPro"/>
</dbReference>
<evidence type="ECO:0000256" key="4">
    <source>
        <dbReference type="ARBA" id="ARBA00023157"/>
    </source>
</evidence>
<dbReference type="PANTHER" id="PTHR23301">
    <property type="entry name" value="CHITIN BINDING PERITROPHIN-A"/>
    <property type="match status" value="1"/>
</dbReference>
<dbReference type="PROSITE" id="PS50940">
    <property type="entry name" value="CHIT_BIND_II"/>
    <property type="match status" value="2"/>
</dbReference>
<proteinExistence type="predicted"/>
<dbReference type="AlphaFoldDB" id="A0AAW0VY54"/>
<dbReference type="Gene3D" id="2.170.140.10">
    <property type="entry name" value="Chitin binding domain"/>
    <property type="match status" value="2"/>
</dbReference>
<evidence type="ECO:0000313" key="8">
    <source>
        <dbReference type="Proteomes" id="UP001445076"/>
    </source>
</evidence>
<feature type="domain" description="Chitin-binding type-2" evidence="6">
    <location>
        <begin position="2"/>
        <end position="62"/>
    </location>
</feature>
<dbReference type="InterPro" id="IPR002557">
    <property type="entry name" value="Chitin-bd_dom"/>
</dbReference>
<gene>
    <name evidence="7" type="ORF">OTU49_012459</name>
</gene>
<keyword evidence="5" id="KW-0325">Glycoprotein</keyword>
<keyword evidence="4" id="KW-1015">Disulfide bond</keyword>
<keyword evidence="2" id="KW-0732">Signal</keyword>
<dbReference type="EMBL" id="JARKIK010000097">
    <property type="protein sequence ID" value="KAK8722063.1"/>
    <property type="molecule type" value="Genomic_DNA"/>
</dbReference>